<dbReference type="RefSeq" id="YP_010218627.1">
    <property type="nucleotide sequence ID" value="NC_058917.1"/>
</dbReference>
<name>A0A8K1I822_9PEZI</name>
<gene>
    <name evidence="1" type="primary">orf124A</name>
</gene>
<evidence type="ECO:0000313" key="1">
    <source>
        <dbReference type="EMBL" id="UBU98437.1"/>
    </source>
</evidence>
<keyword evidence="1" id="KW-0496">Mitochondrion</keyword>
<dbReference type="GeneID" id="68665308"/>
<protein>
    <submittedName>
        <fullName evidence="1">Uncharacterized protein</fullName>
    </submittedName>
</protein>
<organism evidence="1">
    <name type="scientific">Morchella brunnea</name>
    <dbReference type="NCBI Taxonomy" id="1174671"/>
    <lineage>
        <taxon>Eukaryota</taxon>
        <taxon>Fungi</taxon>
        <taxon>Dikarya</taxon>
        <taxon>Ascomycota</taxon>
        <taxon>Pezizomycotina</taxon>
        <taxon>Pezizomycetes</taxon>
        <taxon>Pezizales</taxon>
        <taxon>Morchellaceae</taxon>
        <taxon>Morchella</taxon>
    </lineage>
</organism>
<dbReference type="EMBL" id="MW538937">
    <property type="protein sequence ID" value="UBU98437.1"/>
    <property type="molecule type" value="Genomic_DNA"/>
</dbReference>
<sequence length="124" mass="14135">MKPTTLKHWVKQSKCAAPRFNFKKGYSIWEWGCTKAPTSLFFFYKKKENSLFPYLIFIAVPTSSLAPPGTPGGVPGGGGGVPMGRPSFRTTLSQFLLREVFYFFFTKIKKEKILVNLLLNRLYE</sequence>
<accession>A0A8K1I822</accession>
<reference evidence="1" key="1">
    <citation type="submission" date="2021-01" db="EMBL/GenBank/DDBJ databases">
        <authorList>
            <person name="Sun H.-H."/>
            <person name="Zhang S."/>
            <person name="Zhang Y.-J."/>
        </authorList>
    </citation>
    <scope>NUCLEOTIDE SEQUENCE</scope>
    <source>
        <strain evidence="1">CMM1</strain>
    </source>
</reference>
<geneLocation type="mitochondrion" evidence="1"/>
<dbReference type="AlphaFoldDB" id="A0A8K1I822"/>
<proteinExistence type="predicted"/>